<evidence type="ECO:0000313" key="3">
    <source>
        <dbReference type="Proteomes" id="UP001620273"/>
    </source>
</evidence>
<comment type="caution">
    <text evidence="2">The sequence shown here is derived from an EMBL/GenBank/DDBJ whole genome shotgun (WGS) entry which is preliminary data.</text>
</comment>
<feature type="transmembrane region" description="Helical" evidence="1">
    <location>
        <begin position="89"/>
        <end position="108"/>
    </location>
</feature>
<dbReference type="Proteomes" id="UP001620273">
    <property type="component" value="Unassembled WGS sequence"/>
</dbReference>
<feature type="transmembrane region" description="Helical" evidence="1">
    <location>
        <begin position="21"/>
        <end position="42"/>
    </location>
</feature>
<accession>A0ABW8KQM6</accession>
<keyword evidence="1" id="KW-0472">Membrane</keyword>
<dbReference type="RefSeq" id="WP_404440228.1">
    <property type="nucleotide sequence ID" value="NZ_JAOQBW010000002.1"/>
</dbReference>
<keyword evidence="3" id="KW-1185">Reference proteome</keyword>
<evidence type="ECO:0000313" key="2">
    <source>
        <dbReference type="EMBL" id="MFK3575875.1"/>
    </source>
</evidence>
<sequence length="111" mass="12171">MTNSFTLLVLMNNEILPRLSKADVTITVLTILGYSAAAFAALYATYSLGELGHYVDGIQSRYFIPVVPLLALLIPKLGVSFANREKTKSFVIGLVLWTYVAMTLVHVLPIP</sequence>
<proteinExistence type="predicted"/>
<protein>
    <submittedName>
        <fullName evidence="2">Uncharacterized protein</fullName>
    </submittedName>
</protein>
<dbReference type="EMBL" id="JAOQBW010000002">
    <property type="protein sequence ID" value="MFK3575875.1"/>
    <property type="molecule type" value="Genomic_DNA"/>
</dbReference>
<reference evidence="2 3" key="1">
    <citation type="submission" date="2022-09" db="EMBL/GenBank/DDBJ databases">
        <title>Genome sequencing of four strains from tibetan pig.</title>
        <authorList>
            <person name="Feng J."/>
        </authorList>
    </citation>
    <scope>NUCLEOTIDE SEQUENCE [LARGE SCALE GENOMIC DNA]</scope>
    <source>
        <strain evidence="2 3">11-1-1</strain>
    </source>
</reference>
<evidence type="ECO:0000256" key="1">
    <source>
        <dbReference type="SAM" id="Phobius"/>
    </source>
</evidence>
<keyword evidence="1" id="KW-1133">Transmembrane helix</keyword>
<name>A0ABW8KQM6_9BIFI</name>
<gene>
    <name evidence="2" type="ORF">OCH74_03185</name>
</gene>
<keyword evidence="1" id="KW-0812">Transmembrane</keyword>
<feature type="transmembrane region" description="Helical" evidence="1">
    <location>
        <begin position="62"/>
        <end position="82"/>
    </location>
</feature>
<organism evidence="2 3">
    <name type="scientific">Bifidobacterium thermacidophilum</name>
    <dbReference type="NCBI Taxonomy" id="246618"/>
    <lineage>
        <taxon>Bacteria</taxon>
        <taxon>Bacillati</taxon>
        <taxon>Actinomycetota</taxon>
        <taxon>Actinomycetes</taxon>
        <taxon>Bifidobacteriales</taxon>
        <taxon>Bifidobacteriaceae</taxon>
        <taxon>Bifidobacterium</taxon>
    </lineage>
</organism>